<protein>
    <submittedName>
        <fullName evidence="3">Spermatogenesis-associated protein 20 (inferred by orthology to a human protein)</fullName>
    </submittedName>
</protein>
<dbReference type="PANTHER" id="PTHR42899:SF1">
    <property type="entry name" value="SPERMATOGENESIS-ASSOCIATED PROTEIN 20"/>
    <property type="match status" value="1"/>
</dbReference>
<dbReference type="Proteomes" id="UP000271162">
    <property type="component" value="Unassembled WGS sequence"/>
</dbReference>
<sequence>MALSRVDLAERATKTVAFVKKYLMDEDGRLLRSAYRGNDGSVDLTGAPILAFSDDYAMLVQGLLDLYEVTADASLLKQADQLQKKMDALFWDSERHSGYYMSEERADVKIVVVGPASDNLVTEFRQEIKSHFLWNRLVLYLDPSVDNSFLTEQYPLYEEMLKRDRPSVFICANFTCGSPITTVDELKVEIKKLNV</sequence>
<gene>
    <name evidence="1" type="ORF">NBR_LOCUS18737</name>
</gene>
<dbReference type="GO" id="GO:0005975">
    <property type="term" value="P:carbohydrate metabolic process"/>
    <property type="evidence" value="ECO:0007669"/>
    <property type="project" value="InterPro"/>
</dbReference>
<dbReference type="WBParaSite" id="NBR_0001873601-mRNA-1">
    <property type="protein sequence ID" value="NBR_0001873601-mRNA-1"/>
    <property type="gene ID" value="NBR_0001873601"/>
</dbReference>
<evidence type="ECO:0000313" key="2">
    <source>
        <dbReference type="Proteomes" id="UP000271162"/>
    </source>
</evidence>
<dbReference type="EMBL" id="UYSL01023641">
    <property type="protein sequence ID" value="VDL82462.1"/>
    <property type="molecule type" value="Genomic_DNA"/>
</dbReference>
<name>A0A0N4YNC9_NIPBR</name>
<dbReference type="SUPFAM" id="SSF48208">
    <property type="entry name" value="Six-hairpin glycosidases"/>
    <property type="match status" value="1"/>
</dbReference>
<dbReference type="Gene3D" id="1.50.10.20">
    <property type="match status" value="1"/>
</dbReference>
<dbReference type="PANTHER" id="PTHR42899">
    <property type="entry name" value="SPERMATOGENESIS-ASSOCIATED PROTEIN 20"/>
    <property type="match status" value="1"/>
</dbReference>
<reference evidence="3" key="1">
    <citation type="submission" date="2017-02" db="UniProtKB">
        <authorList>
            <consortium name="WormBaseParasite"/>
        </authorList>
    </citation>
    <scope>IDENTIFICATION</scope>
</reference>
<accession>A0A0N4YNC9</accession>
<dbReference type="InterPro" id="IPR024705">
    <property type="entry name" value="Ssp411"/>
</dbReference>
<proteinExistence type="predicted"/>
<dbReference type="AlphaFoldDB" id="A0A0N4YNC9"/>
<evidence type="ECO:0000313" key="3">
    <source>
        <dbReference type="WBParaSite" id="NBR_0001873601-mRNA-1"/>
    </source>
</evidence>
<reference evidence="1 2" key="2">
    <citation type="submission" date="2018-11" db="EMBL/GenBank/DDBJ databases">
        <authorList>
            <consortium name="Pathogen Informatics"/>
        </authorList>
    </citation>
    <scope>NUCLEOTIDE SEQUENCE [LARGE SCALE GENOMIC DNA]</scope>
</reference>
<dbReference type="STRING" id="27835.A0A0N4YNC9"/>
<dbReference type="InterPro" id="IPR008928">
    <property type="entry name" value="6-hairpin_glycosidase_sf"/>
</dbReference>
<evidence type="ECO:0000313" key="1">
    <source>
        <dbReference type="EMBL" id="VDL82462.1"/>
    </source>
</evidence>
<keyword evidence="2" id="KW-1185">Reference proteome</keyword>
<organism evidence="3">
    <name type="scientific">Nippostrongylus brasiliensis</name>
    <name type="common">Rat hookworm</name>
    <dbReference type="NCBI Taxonomy" id="27835"/>
    <lineage>
        <taxon>Eukaryota</taxon>
        <taxon>Metazoa</taxon>
        <taxon>Ecdysozoa</taxon>
        <taxon>Nematoda</taxon>
        <taxon>Chromadorea</taxon>
        <taxon>Rhabditida</taxon>
        <taxon>Rhabditina</taxon>
        <taxon>Rhabditomorpha</taxon>
        <taxon>Strongyloidea</taxon>
        <taxon>Heligmosomidae</taxon>
        <taxon>Nippostrongylus</taxon>
    </lineage>
</organism>